<evidence type="ECO:0000313" key="3">
    <source>
        <dbReference type="Proteomes" id="UP001230289"/>
    </source>
</evidence>
<evidence type="ECO:0000256" key="1">
    <source>
        <dbReference type="SAM" id="MobiDB-lite"/>
    </source>
</evidence>
<protein>
    <recommendedName>
        <fullName evidence="4">Lipoprotein</fullName>
    </recommendedName>
</protein>
<reference evidence="2 3" key="1">
    <citation type="submission" date="2023-08" db="EMBL/GenBank/DDBJ databases">
        <title>Microbacterium sp. nov., isolated from a waste landfill.</title>
        <authorList>
            <person name="Wen W."/>
        </authorList>
    </citation>
    <scope>NUCLEOTIDE SEQUENCE [LARGE SCALE GENOMIC DNA]</scope>
    <source>
        <strain evidence="2 3">ASV81</strain>
    </source>
</reference>
<name>A0ABU0XG09_9MICO</name>
<evidence type="ECO:0000313" key="2">
    <source>
        <dbReference type="EMBL" id="MDQ4214064.1"/>
    </source>
</evidence>
<dbReference type="EMBL" id="JAVFCB010000004">
    <property type="protein sequence ID" value="MDQ4214064.1"/>
    <property type="molecule type" value="Genomic_DNA"/>
</dbReference>
<keyword evidence="3" id="KW-1185">Reference proteome</keyword>
<dbReference type="Proteomes" id="UP001230289">
    <property type="component" value="Unassembled WGS sequence"/>
</dbReference>
<dbReference type="RefSeq" id="WP_308488998.1">
    <property type="nucleotide sequence ID" value="NZ_JAVFCB010000004.1"/>
</dbReference>
<comment type="caution">
    <text evidence="2">The sequence shown here is derived from an EMBL/GenBank/DDBJ whole genome shotgun (WGS) entry which is preliminary data.</text>
</comment>
<evidence type="ECO:0008006" key="4">
    <source>
        <dbReference type="Google" id="ProtNLM"/>
    </source>
</evidence>
<sequence length="191" mass="19830">MTLAACAPSTDNAGPEPQPRSSNTPFGSPAPKSADPVASAKVGDTVNEADAAKINESFRRGNDPKAYHLPSGEWVVVKGTEPLPPKVTEAVTNVITPLGAGIVQSSEVNVPAKNAYRAGIAAQEAATGKSIIVVLHGMSYIGNGDAPRWMVGVPSPERYEGESKEEAIAVAQKWVDSSPTTRVMLVVDALG</sequence>
<gene>
    <name evidence="2" type="ORF">RBR11_09055</name>
</gene>
<feature type="region of interest" description="Disordered" evidence="1">
    <location>
        <begin position="1"/>
        <end position="44"/>
    </location>
</feature>
<accession>A0ABU0XG09</accession>
<proteinExistence type="predicted"/>
<organism evidence="2 3">
    <name type="scientific">Microbacterium capsulatum</name>
    <dbReference type="NCBI Taxonomy" id="3041921"/>
    <lineage>
        <taxon>Bacteria</taxon>
        <taxon>Bacillati</taxon>
        <taxon>Actinomycetota</taxon>
        <taxon>Actinomycetes</taxon>
        <taxon>Micrococcales</taxon>
        <taxon>Microbacteriaceae</taxon>
        <taxon>Microbacterium</taxon>
    </lineage>
</organism>